<comment type="caution">
    <text evidence="1">The sequence shown here is derived from an EMBL/GenBank/DDBJ whole genome shotgun (WGS) entry which is preliminary data.</text>
</comment>
<name>A0ACC0JA00_CHOFU</name>
<evidence type="ECO:0000313" key="1">
    <source>
        <dbReference type="EMBL" id="KAI8420916.1"/>
    </source>
</evidence>
<organism evidence="1 2">
    <name type="scientific">Choristoneura fumiferana</name>
    <name type="common">Spruce budworm moth</name>
    <name type="synonym">Archips fumiferana</name>
    <dbReference type="NCBI Taxonomy" id="7141"/>
    <lineage>
        <taxon>Eukaryota</taxon>
        <taxon>Metazoa</taxon>
        <taxon>Ecdysozoa</taxon>
        <taxon>Arthropoda</taxon>
        <taxon>Hexapoda</taxon>
        <taxon>Insecta</taxon>
        <taxon>Pterygota</taxon>
        <taxon>Neoptera</taxon>
        <taxon>Endopterygota</taxon>
        <taxon>Lepidoptera</taxon>
        <taxon>Glossata</taxon>
        <taxon>Ditrysia</taxon>
        <taxon>Tortricoidea</taxon>
        <taxon>Tortricidae</taxon>
        <taxon>Tortricinae</taxon>
        <taxon>Choristoneura</taxon>
    </lineage>
</organism>
<accession>A0ACC0JA00</accession>
<evidence type="ECO:0000313" key="2">
    <source>
        <dbReference type="Proteomes" id="UP001064048"/>
    </source>
</evidence>
<sequence length="284" mass="32654">MDNVEQFDTLYLIIKIANNLRGPVKEEKPDETSEKYVKFRRKNILPEKKARKPIFIADGLVQCSVLNDVLVWAASDEVFHIEFEKPLIIHDRVDGASCDWDMIGKDMLASFNLDHTQFSASWMKKDLIEKALALSKKNPYGHIYKAAAFTKTLKDIWKTRLNNKIKFYTNMGVISDGSLETIKGCPYVLPIVFNDDTWSVNKRLEEDTHLKQELKRINKTVKAVHSKLLSFCKKFLEQNVINQAFITAGEEEESEESVYSPCMINDSSRPSFNFTQSSTIFNIP</sequence>
<keyword evidence="2" id="KW-1185">Reference proteome</keyword>
<reference evidence="1 2" key="1">
    <citation type="journal article" date="2022" name="Genome Biol. Evol.">
        <title>The Spruce Budworm Genome: Reconstructing the Evolutionary History of Antifreeze Proteins.</title>
        <authorList>
            <person name="Beliveau C."/>
            <person name="Gagne P."/>
            <person name="Picq S."/>
            <person name="Vernygora O."/>
            <person name="Keeling C.I."/>
            <person name="Pinkney K."/>
            <person name="Doucet D."/>
            <person name="Wen F."/>
            <person name="Johnston J.S."/>
            <person name="Maaroufi H."/>
            <person name="Boyle B."/>
            <person name="Laroche J."/>
            <person name="Dewar K."/>
            <person name="Juretic N."/>
            <person name="Blackburn G."/>
            <person name="Nisole A."/>
            <person name="Brunet B."/>
            <person name="Brandao M."/>
            <person name="Lumley L."/>
            <person name="Duan J."/>
            <person name="Quan G."/>
            <person name="Lucarotti C.J."/>
            <person name="Roe A.D."/>
            <person name="Sperling F.A.H."/>
            <person name="Levesque R.C."/>
            <person name="Cusson M."/>
        </authorList>
    </citation>
    <scope>NUCLEOTIDE SEQUENCE [LARGE SCALE GENOMIC DNA]</scope>
    <source>
        <strain evidence="1">Glfc:IPQL:Cfum</strain>
    </source>
</reference>
<gene>
    <name evidence="1" type="ORF">MSG28_008083</name>
</gene>
<dbReference type="EMBL" id="CM046113">
    <property type="protein sequence ID" value="KAI8420916.1"/>
    <property type="molecule type" value="Genomic_DNA"/>
</dbReference>
<protein>
    <submittedName>
        <fullName evidence="1">Uncharacterized protein</fullName>
    </submittedName>
</protein>
<dbReference type="Proteomes" id="UP001064048">
    <property type="component" value="Chromosome 13"/>
</dbReference>
<proteinExistence type="predicted"/>